<evidence type="ECO:0000256" key="4">
    <source>
        <dbReference type="HAMAP-Rule" id="MF_01104"/>
    </source>
</evidence>
<dbReference type="Gene3D" id="3.40.1580.20">
    <property type="entry name" value="Syd protein"/>
    <property type="match status" value="1"/>
</dbReference>
<dbReference type="Proteomes" id="UP000651977">
    <property type="component" value="Unassembled WGS sequence"/>
</dbReference>
<comment type="function">
    <text evidence="4">Interacts with the SecY protein in vivo. May bind preferentially to an uncomplexed state of SecY, thus functioning either as a chelating agent for excess SecY in the cell or as a regulatory factor that negatively controls the translocase function.</text>
</comment>
<dbReference type="EMBL" id="BMDY01000006">
    <property type="protein sequence ID" value="GGB01494.1"/>
    <property type="molecule type" value="Genomic_DNA"/>
</dbReference>
<evidence type="ECO:0000256" key="2">
    <source>
        <dbReference type="ARBA" id="ARBA00022519"/>
    </source>
</evidence>
<reference evidence="6" key="1">
    <citation type="journal article" date="2019" name="Int. J. Syst. Evol. Microbiol.">
        <title>The Global Catalogue of Microorganisms (GCM) 10K type strain sequencing project: providing services to taxonomists for standard genome sequencing and annotation.</title>
        <authorList>
            <consortium name="The Broad Institute Genomics Platform"/>
            <consortium name="The Broad Institute Genome Sequencing Center for Infectious Disease"/>
            <person name="Wu L."/>
            <person name="Ma J."/>
        </authorList>
    </citation>
    <scope>NUCLEOTIDE SEQUENCE [LARGE SCALE GENOMIC DNA]</scope>
    <source>
        <strain evidence="6">CGMCC 1.10131</strain>
    </source>
</reference>
<comment type="subcellular location">
    <subcellularLocation>
        <location evidence="4">Cell inner membrane</location>
        <topology evidence="4">Peripheral membrane protein</topology>
        <orientation evidence="4">Cytoplasmic side</orientation>
    </subcellularLocation>
    <text evidence="4">Loosely associated with the cytoplasmic side of the inner membrane, probably via SecY.</text>
</comment>
<name>A0ABQ1I0Q2_9ALTE</name>
<sequence>MNQLISSPLSVVFAKFEQDWQINGYPHLDYDPDWLSPCQLGEQRNGNIQWKPFLREQQGDFSGIEHALELRLHASIKAFYGDYFSAGLVMDYQQNRIELVQAWNEQDFEILLENIIGHLLMQRRLKKQATVFIATTDDEMKVVSIDNDSGEVVLEQLGKGIEQVLAASLDEFLAKLLVAA</sequence>
<keyword evidence="1 4" id="KW-1003">Cell membrane</keyword>
<evidence type="ECO:0000256" key="3">
    <source>
        <dbReference type="ARBA" id="ARBA00023136"/>
    </source>
</evidence>
<keyword evidence="2 4" id="KW-0997">Cell inner membrane</keyword>
<dbReference type="HAMAP" id="MF_01104">
    <property type="entry name" value="Syd"/>
    <property type="match status" value="1"/>
</dbReference>
<dbReference type="Pfam" id="PF07348">
    <property type="entry name" value="Syd"/>
    <property type="match status" value="1"/>
</dbReference>
<keyword evidence="3 4" id="KW-0472">Membrane</keyword>
<dbReference type="InterPro" id="IPR038228">
    <property type="entry name" value="Syd_sf"/>
</dbReference>
<dbReference type="InterPro" id="IPR009948">
    <property type="entry name" value="Syd"/>
</dbReference>
<comment type="similarity">
    <text evidence="4">Belongs to the Syd family.</text>
</comment>
<gene>
    <name evidence="4 5" type="primary">syd</name>
    <name evidence="5" type="ORF">GCM10007414_13360</name>
</gene>
<proteinExistence type="inferred from homology"/>
<comment type="caution">
    <text evidence="5">The sequence shown here is derived from an EMBL/GenBank/DDBJ whole genome shotgun (WGS) entry which is preliminary data.</text>
</comment>
<dbReference type="RefSeq" id="WP_055734891.1">
    <property type="nucleotide sequence ID" value="NZ_BMDY01000006.1"/>
</dbReference>
<evidence type="ECO:0000313" key="6">
    <source>
        <dbReference type="Proteomes" id="UP000651977"/>
    </source>
</evidence>
<accession>A0ABQ1I0Q2</accession>
<dbReference type="CDD" id="cd16323">
    <property type="entry name" value="Syd"/>
    <property type="match status" value="1"/>
</dbReference>
<keyword evidence="6" id="KW-1185">Reference proteome</keyword>
<dbReference type="NCBIfam" id="NF003439">
    <property type="entry name" value="PRK04968.1"/>
    <property type="match status" value="1"/>
</dbReference>
<organism evidence="5 6">
    <name type="scientific">Agarivorans gilvus</name>
    <dbReference type="NCBI Taxonomy" id="680279"/>
    <lineage>
        <taxon>Bacteria</taxon>
        <taxon>Pseudomonadati</taxon>
        <taxon>Pseudomonadota</taxon>
        <taxon>Gammaproteobacteria</taxon>
        <taxon>Alteromonadales</taxon>
        <taxon>Alteromonadaceae</taxon>
        <taxon>Agarivorans</taxon>
    </lineage>
</organism>
<evidence type="ECO:0000256" key="1">
    <source>
        <dbReference type="ARBA" id="ARBA00022475"/>
    </source>
</evidence>
<protein>
    <recommendedName>
        <fullName evidence="4">Protein Syd</fullName>
    </recommendedName>
</protein>
<evidence type="ECO:0000313" key="5">
    <source>
        <dbReference type="EMBL" id="GGB01494.1"/>
    </source>
</evidence>